<dbReference type="InterPro" id="IPR005025">
    <property type="entry name" value="FMN_Rdtase-like_dom"/>
</dbReference>
<evidence type="ECO:0000256" key="2">
    <source>
        <dbReference type="ARBA" id="ARBA00022643"/>
    </source>
</evidence>
<evidence type="ECO:0000313" key="5">
    <source>
        <dbReference type="Proteomes" id="UP000036923"/>
    </source>
</evidence>
<keyword evidence="2" id="KW-0288">FMN</keyword>
<dbReference type="PANTHER" id="PTHR43278">
    <property type="entry name" value="NAD(P)H-DEPENDENT FMN-CONTAINING OXIDOREDUCTASE YWQN-RELATED"/>
    <property type="match status" value="1"/>
</dbReference>
<dbReference type="Proteomes" id="UP000036923">
    <property type="component" value="Unassembled WGS sequence"/>
</dbReference>
<dbReference type="eggNOG" id="COG0655">
    <property type="taxonomic scope" value="Bacteria"/>
</dbReference>
<sequence length="136" mass="14624">MQDIIDAFFWCDGIILGSPVYFGMVSGQLKIMMDRCVSIRANYGDTMPMSGKLGGAIACANSRNGGQETTLQNLQTFMLQLNIQVISDGPIFCHSGGTIVGEASKDSWGLETVNNLSNNMGNLMIKNMNKGALPPL</sequence>
<dbReference type="Gene3D" id="3.40.50.360">
    <property type="match status" value="1"/>
</dbReference>
<name>A0A0L6JUC0_9FIRM</name>
<evidence type="ECO:0000256" key="1">
    <source>
        <dbReference type="ARBA" id="ARBA00022630"/>
    </source>
</evidence>
<keyword evidence="5" id="KW-1185">Reference proteome</keyword>
<comment type="caution">
    <text evidence="4">The sequence shown here is derived from an EMBL/GenBank/DDBJ whole genome shotgun (WGS) entry which is preliminary data.</text>
</comment>
<dbReference type="STRING" id="398512.Bccel_4692"/>
<gene>
    <name evidence="4" type="ORF">Bccel_4692</name>
</gene>
<dbReference type="GO" id="GO:0016491">
    <property type="term" value="F:oxidoreductase activity"/>
    <property type="evidence" value="ECO:0007669"/>
    <property type="project" value="InterPro"/>
</dbReference>
<dbReference type="PANTHER" id="PTHR43278:SF1">
    <property type="entry name" value="IRON-SULFUR FLAVOPROTEIN MJ1083"/>
    <property type="match status" value="1"/>
</dbReference>
<organism evidence="4 5">
    <name type="scientific">Pseudobacteroides cellulosolvens ATCC 35603 = DSM 2933</name>
    <dbReference type="NCBI Taxonomy" id="398512"/>
    <lineage>
        <taxon>Bacteria</taxon>
        <taxon>Bacillati</taxon>
        <taxon>Bacillota</taxon>
        <taxon>Clostridia</taxon>
        <taxon>Eubacteriales</taxon>
        <taxon>Oscillospiraceae</taxon>
        <taxon>Pseudobacteroides</taxon>
    </lineage>
</organism>
<dbReference type="InterPro" id="IPR029039">
    <property type="entry name" value="Flavoprotein-like_sf"/>
</dbReference>
<accession>A0A0L6JUC0</accession>
<dbReference type="AlphaFoldDB" id="A0A0L6JUC0"/>
<keyword evidence="1" id="KW-0285">Flavoprotein</keyword>
<feature type="domain" description="NADPH-dependent FMN reductase-like" evidence="3">
    <location>
        <begin position="2"/>
        <end position="89"/>
    </location>
</feature>
<protein>
    <submittedName>
        <fullName evidence="4">NADPH-dependent FMN reductase</fullName>
    </submittedName>
</protein>
<dbReference type="EMBL" id="LGTC01000001">
    <property type="protein sequence ID" value="KNY29418.1"/>
    <property type="molecule type" value="Genomic_DNA"/>
</dbReference>
<reference evidence="5" key="1">
    <citation type="submission" date="2015-07" db="EMBL/GenBank/DDBJ databases">
        <title>Near-Complete Genome Sequence of the Cellulolytic Bacterium Bacteroides (Pseudobacteroides) cellulosolvens ATCC 35603.</title>
        <authorList>
            <person name="Dassa B."/>
            <person name="Utturkar S.M."/>
            <person name="Klingeman D.M."/>
            <person name="Hurt R.A."/>
            <person name="Keller M."/>
            <person name="Xu J."/>
            <person name="Reddy Y.H.K."/>
            <person name="Borovok I."/>
            <person name="Grinberg I.R."/>
            <person name="Lamed R."/>
            <person name="Zhivin O."/>
            <person name="Bayer E.A."/>
            <person name="Brown S.D."/>
        </authorList>
    </citation>
    <scope>NUCLEOTIDE SEQUENCE [LARGE SCALE GENOMIC DNA]</scope>
    <source>
        <strain evidence="5">DSM 2933</strain>
    </source>
</reference>
<proteinExistence type="predicted"/>
<dbReference type="Pfam" id="PF03358">
    <property type="entry name" value="FMN_red"/>
    <property type="match status" value="1"/>
</dbReference>
<evidence type="ECO:0000313" key="4">
    <source>
        <dbReference type="EMBL" id="KNY29418.1"/>
    </source>
</evidence>
<evidence type="ECO:0000259" key="3">
    <source>
        <dbReference type="Pfam" id="PF03358"/>
    </source>
</evidence>
<dbReference type="SUPFAM" id="SSF52218">
    <property type="entry name" value="Flavoproteins"/>
    <property type="match status" value="1"/>
</dbReference>
<dbReference type="InterPro" id="IPR051796">
    <property type="entry name" value="ISF_SsuE-like"/>
</dbReference>